<evidence type="ECO:0000313" key="1">
    <source>
        <dbReference type="EMBL" id="AMQ54816.1"/>
    </source>
</evidence>
<sequence length="146" mass="16944">MEVKAPQLEEEQSQVSTSAPEVIKILSQEMLDQNLFQIQEHFRSQNKNLELAILDQKIQVYPEGKIVLQVVGHVQEEIAEKMRPELLRMIRQLSGATQVSIQVEQAEEVADDRPKLYTNTDKLRYLKEKHPALAEFQRKFGLEVDF</sequence>
<evidence type="ECO:0000313" key="2">
    <source>
        <dbReference type="Proteomes" id="UP000073816"/>
    </source>
</evidence>
<name>A0A142EI61_9BACT</name>
<dbReference type="PATRIC" id="fig|1727163.4.peg.66"/>
<dbReference type="STRING" id="1727163.AO498_00310"/>
<keyword evidence="2" id="KW-1185">Reference proteome</keyword>
<protein>
    <recommendedName>
        <fullName evidence="3">DNA polymerase III subunit gamma/tau</fullName>
    </recommendedName>
</protein>
<reference evidence="2" key="1">
    <citation type="submission" date="2015-09" db="EMBL/GenBank/DDBJ databases">
        <title>Complete sequence of Algoriphagus sp. M8-2.</title>
        <authorList>
            <person name="Shintani M."/>
        </authorList>
    </citation>
    <scope>NUCLEOTIDE SEQUENCE [LARGE SCALE GENOMIC DNA]</scope>
    <source>
        <strain evidence="2">M8-2</strain>
    </source>
</reference>
<dbReference type="Proteomes" id="UP000073816">
    <property type="component" value="Chromosome"/>
</dbReference>
<proteinExistence type="predicted"/>
<reference evidence="1 2" key="2">
    <citation type="journal article" date="2016" name="Genome Announc.">
        <title>Complete Genome Sequence of Algoriphagus sp. Strain M8-2, Isolated from a Brackish Lake.</title>
        <authorList>
            <person name="Muraguchi Y."/>
            <person name="Kushimoto K."/>
            <person name="Ohtsubo Y."/>
            <person name="Suzuki T."/>
            <person name="Dohra H."/>
            <person name="Kimbara K."/>
            <person name="Shintani M."/>
        </authorList>
    </citation>
    <scope>NUCLEOTIDE SEQUENCE [LARGE SCALE GENOMIC DNA]</scope>
    <source>
        <strain evidence="1 2">M8-2</strain>
    </source>
</reference>
<dbReference type="AlphaFoldDB" id="A0A142EI61"/>
<dbReference type="KEGG" id="alm:AO498_00310"/>
<organism evidence="1 2">
    <name type="scientific">Algoriphagus sanaruensis</name>
    <dbReference type="NCBI Taxonomy" id="1727163"/>
    <lineage>
        <taxon>Bacteria</taxon>
        <taxon>Pseudomonadati</taxon>
        <taxon>Bacteroidota</taxon>
        <taxon>Cytophagia</taxon>
        <taxon>Cytophagales</taxon>
        <taxon>Cyclobacteriaceae</taxon>
        <taxon>Algoriphagus</taxon>
    </lineage>
</organism>
<dbReference type="OrthoDB" id="877403at2"/>
<dbReference type="EMBL" id="CP012836">
    <property type="protein sequence ID" value="AMQ54816.1"/>
    <property type="molecule type" value="Genomic_DNA"/>
</dbReference>
<gene>
    <name evidence="1" type="ORF">AO498_00310</name>
</gene>
<accession>A0A142EI61</accession>
<dbReference type="RefSeq" id="WP_067542110.1">
    <property type="nucleotide sequence ID" value="NZ_CP012836.1"/>
</dbReference>
<evidence type="ECO:0008006" key="3">
    <source>
        <dbReference type="Google" id="ProtNLM"/>
    </source>
</evidence>